<name>A0ABQ4Z1W4_9ASTR</name>
<protein>
    <submittedName>
        <fullName evidence="2">Uncharacterized protein</fullName>
    </submittedName>
</protein>
<reference evidence="2" key="1">
    <citation type="journal article" date="2022" name="Int. J. Mol. Sci.">
        <title>Draft Genome of Tanacetum Coccineum: Genomic Comparison of Closely Related Tanacetum-Family Plants.</title>
        <authorList>
            <person name="Yamashiro T."/>
            <person name="Shiraishi A."/>
            <person name="Nakayama K."/>
            <person name="Satake H."/>
        </authorList>
    </citation>
    <scope>NUCLEOTIDE SEQUENCE</scope>
</reference>
<dbReference type="EMBL" id="BQNB010010879">
    <property type="protein sequence ID" value="GJS83152.1"/>
    <property type="molecule type" value="Genomic_DNA"/>
</dbReference>
<sequence length="203" mass="23695">MDLSTREKLIMDDLTREKNAQFGDFEKEINYLKQTLSEQSKENELLTKTFNVLKNESKEKEAKNIDNEIDLEKKVKELDNIVCKMGQSTQTVHMLTKPQVFYDNHLKQALGFQNHFYFKKAQQIKPMLYDGSVIAKETNLISIADSEETLMLEEESRSKMLLKQSETYDLFVTVLKNIVVHATFHVVERTNHKDYSTGHNQKV</sequence>
<keyword evidence="1" id="KW-0175">Coiled coil</keyword>
<evidence type="ECO:0000313" key="2">
    <source>
        <dbReference type="EMBL" id="GJS83152.1"/>
    </source>
</evidence>
<proteinExistence type="predicted"/>
<feature type="coiled-coil region" evidence="1">
    <location>
        <begin position="36"/>
        <end position="75"/>
    </location>
</feature>
<comment type="caution">
    <text evidence="2">The sequence shown here is derived from an EMBL/GenBank/DDBJ whole genome shotgun (WGS) entry which is preliminary data.</text>
</comment>
<evidence type="ECO:0000313" key="3">
    <source>
        <dbReference type="Proteomes" id="UP001151760"/>
    </source>
</evidence>
<evidence type="ECO:0000256" key="1">
    <source>
        <dbReference type="SAM" id="Coils"/>
    </source>
</evidence>
<dbReference type="Proteomes" id="UP001151760">
    <property type="component" value="Unassembled WGS sequence"/>
</dbReference>
<keyword evidence="3" id="KW-1185">Reference proteome</keyword>
<reference evidence="2" key="2">
    <citation type="submission" date="2022-01" db="EMBL/GenBank/DDBJ databases">
        <authorList>
            <person name="Yamashiro T."/>
            <person name="Shiraishi A."/>
            <person name="Satake H."/>
            <person name="Nakayama K."/>
        </authorList>
    </citation>
    <scope>NUCLEOTIDE SEQUENCE</scope>
</reference>
<organism evidence="2 3">
    <name type="scientific">Tanacetum coccineum</name>
    <dbReference type="NCBI Taxonomy" id="301880"/>
    <lineage>
        <taxon>Eukaryota</taxon>
        <taxon>Viridiplantae</taxon>
        <taxon>Streptophyta</taxon>
        <taxon>Embryophyta</taxon>
        <taxon>Tracheophyta</taxon>
        <taxon>Spermatophyta</taxon>
        <taxon>Magnoliopsida</taxon>
        <taxon>eudicotyledons</taxon>
        <taxon>Gunneridae</taxon>
        <taxon>Pentapetalae</taxon>
        <taxon>asterids</taxon>
        <taxon>campanulids</taxon>
        <taxon>Asterales</taxon>
        <taxon>Asteraceae</taxon>
        <taxon>Asteroideae</taxon>
        <taxon>Anthemideae</taxon>
        <taxon>Anthemidinae</taxon>
        <taxon>Tanacetum</taxon>
    </lineage>
</organism>
<gene>
    <name evidence="2" type="ORF">Tco_0749693</name>
</gene>
<accession>A0ABQ4Z1W4</accession>